<dbReference type="RefSeq" id="WP_062471064.1">
    <property type="nucleotide sequence ID" value="NZ_BBYN01000026.1"/>
</dbReference>
<sequence>MKNPALILALTAVTLGIYLPLKAENNQGISLQSSQTTSEMPQLNWSSMEEAIDFYEKNIIADNGKEMGEAELNMEFYERNSWQINEKSNETIVLSMNNVSNCSQF</sequence>
<dbReference type="KEGG" id="jda:BW727_100746"/>
<evidence type="ECO:0000313" key="2">
    <source>
        <dbReference type="Proteomes" id="UP000188993"/>
    </source>
</evidence>
<gene>
    <name evidence="1" type="ORF">BW727_100746</name>
</gene>
<keyword evidence="2" id="KW-1185">Reference proteome</keyword>
<dbReference type="OrthoDB" id="2170047at2"/>
<proteinExistence type="predicted"/>
<dbReference type="EMBL" id="CP019728">
    <property type="protein sequence ID" value="AQS53139.1"/>
    <property type="molecule type" value="Genomic_DNA"/>
</dbReference>
<name>A0A1S6INP5_9LACT</name>
<evidence type="ECO:0000313" key="1">
    <source>
        <dbReference type="EMBL" id="AQS53139.1"/>
    </source>
</evidence>
<dbReference type="Proteomes" id="UP000188993">
    <property type="component" value="Chromosome"/>
</dbReference>
<organism evidence="1 2">
    <name type="scientific">Jeotgalibaca dankookensis</name>
    <dbReference type="NCBI Taxonomy" id="708126"/>
    <lineage>
        <taxon>Bacteria</taxon>
        <taxon>Bacillati</taxon>
        <taxon>Bacillota</taxon>
        <taxon>Bacilli</taxon>
        <taxon>Lactobacillales</taxon>
        <taxon>Carnobacteriaceae</taxon>
        <taxon>Jeotgalibaca</taxon>
    </lineage>
</organism>
<reference evidence="1 2" key="1">
    <citation type="journal article" date="2014" name="Int. J. Syst. Evol. Microbiol.">
        <title>Jeotgalibaca dankookensis gen. nov., sp. nov., a member of the family Carnobacteriaceae, isolated from seujeot (Korean traditional food).</title>
        <authorList>
            <person name="Lee D.G."/>
            <person name="Trujillo M.E."/>
            <person name="Kang H."/>
            <person name="Ahn T.Y."/>
        </authorList>
    </citation>
    <scope>NUCLEOTIDE SEQUENCE [LARGE SCALE GENOMIC DNA]</scope>
    <source>
        <strain evidence="1 2">EX-07</strain>
    </source>
</reference>
<protein>
    <submittedName>
        <fullName evidence="1">Uncharacterized protein</fullName>
    </submittedName>
</protein>
<accession>A0A1S6INP5</accession>
<dbReference type="AlphaFoldDB" id="A0A1S6INP5"/>
<dbReference type="STRING" id="708126.BW727_100746"/>